<feature type="region of interest" description="Disordered" evidence="1">
    <location>
        <begin position="94"/>
        <end position="137"/>
    </location>
</feature>
<accession>A0A9W8NA00</accession>
<comment type="caution">
    <text evidence="2">The sequence shown here is derived from an EMBL/GenBank/DDBJ whole genome shotgun (WGS) entry which is preliminary data.</text>
</comment>
<evidence type="ECO:0000313" key="3">
    <source>
        <dbReference type="Proteomes" id="UP001148614"/>
    </source>
</evidence>
<feature type="compositionally biased region" description="Polar residues" evidence="1">
    <location>
        <begin position="94"/>
        <end position="103"/>
    </location>
</feature>
<reference evidence="2" key="1">
    <citation type="submission" date="2022-07" db="EMBL/GenBank/DDBJ databases">
        <title>Genome Sequence of Xylaria arbuscula.</title>
        <authorList>
            <person name="Buettner E."/>
        </authorList>
    </citation>
    <scope>NUCLEOTIDE SEQUENCE</scope>
    <source>
        <strain evidence="2">VT107</strain>
    </source>
</reference>
<dbReference type="VEuPathDB" id="FungiDB:F4678DRAFT_414398"/>
<dbReference type="EMBL" id="JANPWZ010001640">
    <property type="protein sequence ID" value="KAJ3564262.1"/>
    <property type="molecule type" value="Genomic_DNA"/>
</dbReference>
<protein>
    <submittedName>
        <fullName evidence="2">Uncharacterized protein</fullName>
    </submittedName>
</protein>
<keyword evidence="3" id="KW-1185">Reference proteome</keyword>
<feature type="compositionally biased region" description="Low complexity" evidence="1">
    <location>
        <begin position="11"/>
        <end position="22"/>
    </location>
</feature>
<evidence type="ECO:0000313" key="2">
    <source>
        <dbReference type="EMBL" id="KAJ3564262.1"/>
    </source>
</evidence>
<dbReference type="OrthoDB" id="5336357at2759"/>
<proteinExistence type="predicted"/>
<sequence>MLLKRKRSDSELSTSTTSTFNSPPRINAFSPQATDVSMDTDDFTFTTHYPVSPLLLFSNKNLHVPGRTMKRLRDNRPSEHEVHQRTLDMLYSAQRQHAHGTSNESHHQQHAPVATQPAPSSSSSSSSHQRNLHSFWNLPSRPSALPAACLPPITMDTPTECEDCGQKLCGDEESMMDVDDMSGAQGTSCGVCNKHVCSHCSISNLGESRRCLGCAGTSSRAGIAAKDATPWARGMSNWLC</sequence>
<evidence type="ECO:0000256" key="1">
    <source>
        <dbReference type="SAM" id="MobiDB-lite"/>
    </source>
</evidence>
<gene>
    <name evidence="2" type="ORF">NPX13_g7904</name>
</gene>
<name>A0A9W8NA00_9PEZI</name>
<feature type="region of interest" description="Disordered" evidence="1">
    <location>
        <begin position="1"/>
        <end position="35"/>
    </location>
</feature>
<dbReference type="AlphaFoldDB" id="A0A9W8NA00"/>
<dbReference type="Proteomes" id="UP001148614">
    <property type="component" value="Unassembled WGS sequence"/>
</dbReference>
<organism evidence="2 3">
    <name type="scientific">Xylaria arbuscula</name>
    <dbReference type="NCBI Taxonomy" id="114810"/>
    <lineage>
        <taxon>Eukaryota</taxon>
        <taxon>Fungi</taxon>
        <taxon>Dikarya</taxon>
        <taxon>Ascomycota</taxon>
        <taxon>Pezizomycotina</taxon>
        <taxon>Sordariomycetes</taxon>
        <taxon>Xylariomycetidae</taxon>
        <taxon>Xylariales</taxon>
        <taxon>Xylariaceae</taxon>
        <taxon>Xylaria</taxon>
    </lineage>
</organism>